<dbReference type="NCBIfam" id="TIGR00492">
    <property type="entry name" value="alr"/>
    <property type="match status" value="1"/>
</dbReference>
<keyword evidence="6" id="KW-1185">Reference proteome</keyword>
<dbReference type="EC" id="5.1.1.1" evidence="5"/>
<evidence type="ECO:0000256" key="1">
    <source>
        <dbReference type="ARBA" id="ARBA00001933"/>
    </source>
</evidence>
<keyword evidence="3 5" id="KW-0413">Isomerase</keyword>
<dbReference type="InterPro" id="IPR020622">
    <property type="entry name" value="Ala_racemase_pyridoxalP-BS"/>
</dbReference>
<dbReference type="PRINTS" id="PR00992">
    <property type="entry name" value="ALARACEMASE"/>
</dbReference>
<dbReference type="InterPro" id="IPR011079">
    <property type="entry name" value="Ala_racemase_C"/>
</dbReference>
<dbReference type="EMBL" id="JBHMBH010000009">
    <property type="protein sequence ID" value="MFB9713361.1"/>
    <property type="molecule type" value="Genomic_DNA"/>
</dbReference>
<dbReference type="InterPro" id="IPR001608">
    <property type="entry name" value="Ala_racemase_N"/>
</dbReference>
<dbReference type="GO" id="GO:0008784">
    <property type="term" value="F:alanine racemase activity"/>
    <property type="evidence" value="ECO:0007669"/>
    <property type="project" value="UniProtKB-EC"/>
</dbReference>
<comment type="cofactor">
    <cofactor evidence="1">
        <name>pyridoxal 5'-phosphate</name>
        <dbReference type="ChEBI" id="CHEBI:597326"/>
    </cofactor>
</comment>
<sequence length="372" mass="39417">MTAPYTGPTLTTITPGIEANIARVRSLCHAEIMAVVKADGYGLGAEHVARAALNAGCTWLGTTDVAEASQLRRAGFSVPILAWLHPAGLDVETAEASDVDIAIGSLEHLIQALRRGRGKLRIHLHLDTGMTRGGLPAYDWHDAMHWAAASEKEKIFRVVGLMGHLPNADAAEPSANDAGLRSFDVAHKMARKAGLTFEVRHLASTSATLTDPRTHFELVRIGAGLVGIDPSGSTELNPAARLTCPVVHTRAVSEGSPVGYGGSGTTREAGFVSVLGLGYADGIPQLLDPEAYVMIDGRACRILGRVNMDQIVVETGEWAAAPGTEAIIIGPDPGEPTVQHWAQWGNTSAHRIITGLGQRLHRVASTKQEETI</sequence>
<dbReference type="PANTHER" id="PTHR30511">
    <property type="entry name" value="ALANINE RACEMASE"/>
    <property type="match status" value="1"/>
</dbReference>
<dbReference type="InterPro" id="IPR009006">
    <property type="entry name" value="Ala_racemase/Decarboxylase_C"/>
</dbReference>
<evidence type="ECO:0000256" key="3">
    <source>
        <dbReference type="ARBA" id="ARBA00023235"/>
    </source>
</evidence>
<dbReference type="Proteomes" id="UP001589536">
    <property type="component" value="Unassembled WGS sequence"/>
</dbReference>
<name>A0ABV5ULF7_9MICC</name>
<protein>
    <submittedName>
        <fullName evidence="5">Alanine racemase</fullName>
        <ecNumber evidence="5">5.1.1.1</ecNumber>
    </submittedName>
</protein>
<dbReference type="InterPro" id="IPR000821">
    <property type="entry name" value="Ala_racemase"/>
</dbReference>
<dbReference type="SMART" id="SM01005">
    <property type="entry name" value="Ala_racemase_C"/>
    <property type="match status" value="1"/>
</dbReference>
<accession>A0ABV5ULF7</accession>
<keyword evidence="2" id="KW-0663">Pyridoxal phosphate</keyword>
<dbReference type="Pfam" id="PF01168">
    <property type="entry name" value="Ala_racemase_N"/>
    <property type="match status" value="1"/>
</dbReference>
<organism evidence="5 6">
    <name type="scientific">Arthrobacter methylotrophus</name>
    <dbReference type="NCBI Taxonomy" id="121291"/>
    <lineage>
        <taxon>Bacteria</taxon>
        <taxon>Bacillati</taxon>
        <taxon>Actinomycetota</taxon>
        <taxon>Actinomycetes</taxon>
        <taxon>Micrococcales</taxon>
        <taxon>Micrococcaceae</taxon>
        <taxon>Arthrobacter</taxon>
    </lineage>
</organism>
<dbReference type="RefSeq" id="WP_345034090.1">
    <property type="nucleotide sequence ID" value="NZ_BAABED010000001.1"/>
</dbReference>
<evidence type="ECO:0000259" key="4">
    <source>
        <dbReference type="SMART" id="SM01005"/>
    </source>
</evidence>
<dbReference type="CDD" id="cd00430">
    <property type="entry name" value="PLPDE_III_AR"/>
    <property type="match status" value="1"/>
</dbReference>
<dbReference type="PANTHER" id="PTHR30511:SF0">
    <property type="entry name" value="ALANINE RACEMASE, CATABOLIC-RELATED"/>
    <property type="match status" value="1"/>
</dbReference>
<proteinExistence type="predicted"/>
<gene>
    <name evidence="5" type="primary">alr</name>
    <name evidence="5" type="ORF">ACFFPI_04240</name>
</gene>
<dbReference type="SUPFAM" id="SSF50621">
    <property type="entry name" value="Alanine racemase C-terminal domain-like"/>
    <property type="match status" value="1"/>
</dbReference>
<dbReference type="Gene3D" id="2.40.37.10">
    <property type="entry name" value="Lyase, Ornithine Decarboxylase, Chain A, domain 1"/>
    <property type="match status" value="1"/>
</dbReference>
<evidence type="ECO:0000313" key="6">
    <source>
        <dbReference type="Proteomes" id="UP001589536"/>
    </source>
</evidence>
<dbReference type="PROSITE" id="PS00395">
    <property type="entry name" value="ALANINE_RACEMASE"/>
    <property type="match status" value="1"/>
</dbReference>
<dbReference type="InterPro" id="IPR029066">
    <property type="entry name" value="PLP-binding_barrel"/>
</dbReference>
<evidence type="ECO:0000313" key="5">
    <source>
        <dbReference type="EMBL" id="MFB9713361.1"/>
    </source>
</evidence>
<feature type="domain" description="Alanine racemase C-terminal" evidence="4">
    <location>
        <begin position="239"/>
        <end position="365"/>
    </location>
</feature>
<dbReference type="Pfam" id="PF00842">
    <property type="entry name" value="Ala_racemase_C"/>
    <property type="match status" value="1"/>
</dbReference>
<dbReference type="SUPFAM" id="SSF51419">
    <property type="entry name" value="PLP-binding barrel"/>
    <property type="match status" value="1"/>
</dbReference>
<dbReference type="Gene3D" id="3.20.20.10">
    <property type="entry name" value="Alanine racemase"/>
    <property type="match status" value="1"/>
</dbReference>
<reference evidence="5 6" key="1">
    <citation type="submission" date="2024-09" db="EMBL/GenBank/DDBJ databases">
        <authorList>
            <person name="Sun Q."/>
            <person name="Mori K."/>
        </authorList>
    </citation>
    <scope>NUCLEOTIDE SEQUENCE [LARGE SCALE GENOMIC DNA]</scope>
    <source>
        <strain evidence="5 6">JCM 13519</strain>
    </source>
</reference>
<comment type="caution">
    <text evidence="5">The sequence shown here is derived from an EMBL/GenBank/DDBJ whole genome shotgun (WGS) entry which is preliminary data.</text>
</comment>
<evidence type="ECO:0000256" key="2">
    <source>
        <dbReference type="ARBA" id="ARBA00022898"/>
    </source>
</evidence>